<dbReference type="SUPFAM" id="SSF56784">
    <property type="entry name" value="HAD-like"/>
    <property type="match status" value="1"/>
</dbReference>
<sequence>MLTYKDLDQNKKAFIFEVDDVLYPEKDYLLQVYYLFAHLLEYTETVPPANDLTAFMKKVYEHHGKEEIFQRAAAVFGIDAKYLENFKRIHVNAQLPLKLLLFEEVKHLLLEITKDEKRIFVLTKGNPLMQLNKLKQIDWGPLSSYIKMYFYDELALQGVTDPLEHLLRDNHLRLEDVLIISRNREPTEEILKAGIDYLPVESLLKTDRH</sequence>
<evidence type="ECO:0000313" key="1">
    <source>
        <dbReference type="EMBL" id="MFD2960929.1"/>
    </source>
</evidence>
<evidence type="ECO:0000313" key="2">
    <source>
        <dbReference type="Proteomes" id="UP001597560"/>
    </source>
</evidence>
<dbReference type="InterPro" id="IPR036412">
    <property type="entry name" value="HAD-like_sf"/>
</dbReference>
<organism evidence="1 2">
    <name type="scientific">Olivibacter jilunii</name>
    <dbReference type="NCBI Taxonomy" id="985016"/>
    <lineage>
        <taxon>Bacteria</taxon>
        <taxon>Pseudomonadati</taxon>
        <taxon>Bacteroidota</taxon>
        <taxon>Sphingobacteriia</taxon>
        <taxon>Sphingobacteriales</taxon>
        <taxon>Sphingobacteriaceae</taxon>
        <taxon>Olivibacter</taxon>
    </lineage>
</organism>
<dbReference type="RefSeq" id="WP_377609134.1">
    <property type="nucleotide sequence ID" value="NZ_JBHUPA010000002.1"/>
</dbReference>
<name>A0ABW6AY61_9SPHI</name>
<dbReference type="EMBL" id="JBHUPA010000002">
    <property type="protein sequence ID" value="MFD2960929.1"/>
    <property type="molecule type" value="Genomic_DNA"/>
</dbReference>
<protein>
    <recommendedName>
        <fullName evidence="3">FMN phosphatase YigB (HAD superfamily)</fullName>
    </recommendedName>
</protein>
<comment type="caution">
    <text evidence="1">The sequence shown here is derived from an EMBL/GenBank/DDBJ whole genome shotgun (WGS) entry which is preliminary data.</text>
</comment>
<dbReference type="Gene3D" id="3.40.50.1000">
    <property type="entry name" value="HAD superfamily/HAD-like"/>
    <property type="match status" value="1"/>
</dbReference>
<proteinExistence type="predicted"/>
<gene>
    <name evidence="1" type="ORF">ACFS6J_03980</name>
</gene>
<evidence type="ECO:0008006" key="3">
    <source>
        <dbReference type="Google" id="ProtNLM"/>
    </source>
</evidence>
<accession>A0ABW6AY61</accession>
<reference evidence="2" key="1">
    <citation type="journal article" date="2019" name="Int. J. Syst. Evol. Microbiol.">
        <title>The Global Catalogue of Microorganisms (GCM) 10K type strain sequencing project: providing services to taxonomists for standard genome sequencing and annotation.</title>
        <authorList>
            <consortium name="The Broad Institute Genomics Platform"/>
            <consortium name="The Broad Institute Genome Sequencing Center for Infectious Disease"/>
            <person name="Wu L."/>
            <person name="Ma J."/>
        </authorList>
    </citation>
    <scope>NUCLEOTIDE SEQUENCE [LARGE SCALE GENOMIC DNA]</scope>
    <source>
        <strain evidence="2">KCTC 23098</strain>
    </source>
</reference>
<keyword evidence="2" id="KW-1185">Reference proteome</keyword>
<dbReference type="Proteomes" id="UP001597560">
    <property type="component" value="Unassembled WGS sequence"/>
</dbReference>
<dbReference type="InterPro" id="IPR023214">
    <property type="entry name" value="HAD_sf"/>
</dbReference>
<dbReference type="Gene3D" id="1.10.150.520">
    <property type="match status" value="1"/>
</dbReference>